<dbReference type="InterPro" id="IPR013783">
    <property type="entry name" value="Ig-like_fold"/>
</dbReference>
<dbReference type="Gene3D" id="1.25.40.10">
    <property type="entry name" value="Tetratricopeptide repeat domain"/>
    <property type="match status" value="1"/>
</dbReference>
<dbReference type="GO" id="GO:0030246">
    <property type="term" value="F:carbohydrate binding"/>
    <property type="evidence" value="ECO:0007669"/>
    <property type="project" value="InterPro"/>
</dbReference>
<organism evidence="3 4">
    <name type="scientific">Mesobacillus persicus</name>
    <dbReference type="NCBI Taxonomy" id="930146"/>
    <lineage>
        <taxon>Bacteria</taxon>
        <taxon>Bacillati</taxon>
        <taxon>Bacillota</taxon>
        <taxon>Bacilli</taxon>
        <taxon>Bacillales</taxon>
        <taxon>Bacillaceae</taxon>
        <taxon>Mesobacillus</taxon>
    </lineage>
</organism>
<dbReference type="SUPFAM" id="SSF49452">
    <property type="entry name" value="Starch-binding domain-like"/>
    <property type="match status" value="1"/>
</dbReference>
<keyword evidence="1" id="KW-0175">Coiled coil</keyword>
<accession>A0A1H8CLG1</accession>
<reference evidence="4" key="1">
    <citation type="submission" date="2016-10" db="EMBL/GenBank/DDBJ databases">
        <authorList>
            <person name="Varghese N."/>
            <person name="Submissions S."/>
        </authorList>
    </citation>
    <scope>NUCLEOTIDE SEQUENCE [LARGE SCALE GENOMIC DNA]</scope>
    <source>
        <strain evidence="4">B48,IBRC-M 10115,DSM 25386,CECT 8001</strain>
    </source>
</reference>
<dbReference type="SUPFAM" id="SSF48452">
    <property type="entry name" value="TPR-like"/>
    <property type="match status" value="1"/>
</dbReference>
<dbReference type="InterPro" id="IPR011990">
    <property type="entry name" value="TPR-like_helical_dom_sf"/>
</dbReference>
<evidence type="ECO:0000313" key="3">
    <source>
        <dbReference type="EMBL" id="SEM95875.1"/>
    </source>
</evidence>
<feature type="domain" description="Death" evidence="2">
    <location>
        <begin position="688"/>
        <end position="748"/>
    </location>
</feature>
<evidence type="ECO:0000259" key="2">
    <source>
        <dbReference type="PROSITE" id="PS50017"/>
    </source>
</evidence>
<proteinExistence type="predicted"/>
<dbReference type="Gene3D" id="2.60.40.10">
    <property type="entry name" value="Immunoglobulins"/>
    <property type="match status" value="1"/>
</dbReference>
<sequence>MKIRIKLKHLVLTIIGFLLLVPLTSLLILPQLDLFLGEKQMAEGEADGKEKVLQALESPIFPEQRWNLIRRYMLDDGISNRFDVYVGPSSTQVNNQSLEMRFTWEEKFPYLQRYLESGPIDGYLTTTARQLSFYYQREDQLEKADEALRLASERYADSQYSSNKFELESERIKMFLKHADVEKARSLIDKAKEKLTQEDFHQIGALASLEAEVVIHERGLDEALDFTEKELEIYQQKYADEQRQFPDHLEGRPVALEQLESLKQHLESAVHQNSRGNTTVKGKVIRSDGKPVANAGVFLREEHSVHHSVFEDEPYQLVTDKEGNFEFSRVIPGSYQLYLGLNFDQIDGWTWPVQYDEWVEIDGQESETLEVTLHPLLELHGPVNQETVTTEEVKFAWEEVEGAASYDIHLSVNLESGSIGTTFKENVKGNQLTVSVEELYDQPVGIVFEDTEDWSSVDPVSILAFTNTENRFSWAVRAFDKNGEMITQSNGYRLDEETIGNLPFFYLKERELSEADQLFLDKKVEQAYQQYKEDYENDPNDRHSLRMIIRLIGAEASQSGHTRDEVALPYMIKWAEKSKSPEVAFDLAQHYYEKRAWKEYLYWYNRYVELNGGRSSDYVLGVHATALMKQGSLAQAKQAFNESLENDGGNRFIGSLLALELYDGESFEVVGKLAGKYPERVSSSGNTDWQGIIQEMSIEERKFDDYEKEIQQVLKLYFDDDHDRLNKWLETTNKPQLKQFLMALKETR</sequence>
<dbReference type="EMBL" id="FOBW01000007">
    <property type="protein sequence ID" value="SEM95875.1"/>
    <property type="molecule type" value="Genomic_DNA"/>
</dbReference>
<evidence type="ECO:0000256" key="1">
    <source>
        <dbReference type="SAM" id="Coils"/>
    </source>
</evidence>
<dbReference type="AlphaFoldDB" id="A0A1H8CLG1"/>
<dbReference type="PROSITE" id="PS50017">
    <property type="entry name" value="DEATH_DOMAIN"/>
    <property type="match status" value="1"/>
</dbReference>
<dbReference type="Proteomes" id="UP000198553">
    <property type="component" value="Unassembled WGS sequence"/>
</dbReference>
<dbReference type="GO" id="GO:0007165">
    <property type="term" value="P:signal transduction"/>
    <property type="evidence" value="ECO:0007669"/>
    <property type="project" value="InterPro"/>
</dbReference>
<name>A0A1H8CLG1_9BACI</name>
<gene>
    <name evidence="3" type="ORF">SAMN05192533_107145</name>
</gene>
<dbReference type="STRING" id="930146.SAMN05192533_107145"/>
<keyword evidence="4" id="KW-1185">Reference proteome</keyword>
<dbReference type="InterPro" id="IPR000488">
    <property type="entry name" value="Death_dom"/>
</dbReference>
<protein>
    <recommendedName>
        <fullName evidence="2">Death domain-containing protein</fullName>
    </recommendedName>
</protein>
<dbReference type="InterPro" id="IPR013784">
    <property type="entry name" value="Carb-bd-like_fold"/>
</dbReference>
<evidence type="ECO:0000313" key="4">
    <source>
        <dbReference type="Proteomes" id="UP000198553"/>
    </source>
</evidence>
<feature type="coiled-coil region" evidence="1">
    <location>
        <begin position="217"/>
        <end position="244"/>
    </location>
</feature>